<gene>
    <name evidence="4" type="ordered locus">Terro_1815</name>
</gene>
<dbReference type="InterPro" id="IPR032109">
    <property type="entry name" value="Big_3_5"/>
</dbReference>
<reference evidence="4 5" key="1">
    <citation type="submission" date="2012-06" db="EMBL/GenBank/DDBJ databases">
        <title>Complete genome of Terriglobus roseus DSM 18391.</title>
        <authorList>
            <consortium name="US DOE Joint Genome Institute (JGI-PGF)"/>
            <person name="Lucas S."/>
            <person name="Copeland A."/>
            <person name="Lapidus A."/>
            <person name="Glavina del Rio T."/>
            <person name="Dalin E."/>
            <person name="Tice H."/>
            <person name="Bruce D."/>
            <person name="Goodwin L."/>
            <person name="Pitluck S."/>
            <person name="Peters L."/>
            <person name="Mikhailova N."/>
            <person name="Munk A.C.C."/>
            <person name="Kyrpides N."/>
            <person name="Mavromatis K."/>
            <person name="Ivanova N."/>
            <person name="Brettin T."/>
            <person name="Detter J.C."/>
            <person name="Han C."/>
            <person name="Larimer F."/>
            <person name="Land M."/>
            <person name="Hauser L."/>
            <person name="Markowitz V."/>
            <person name="Cheng J.-F."/>
            <person name="Hugenholtz P."/>
            <person name="Woyke T."/>
            <person name="Wu D."/>
            <person name="Brambilla E."/>
            <person name="Klenk H.-P."/>
            <person name="Eisen J.A."/>
        </authorList>
    </citation>
    <scope>NUCLEOTIDE SEQUENCE [LARGE SCALE GENOMIC DNA]</scope>
    <source>
        <strain evidence="5">DSM 18391 / NRRL B-41598 / KBS 63</strain>
    </source>
</reference>
<dbReference type="Pfam" id="PF16640">
    <property type="entry name" value="Big_3_5"/>
    <property type="match status" value="1"/>
</dbReference>
<dbReference type="Gene3D" id="2.60.40.10">
    <property type="entry name" value="Immunoglobulins"/>
    <property type="match status" value="2"/>
</dbReference>
<evidence type="ECO:0000259" key="2">
    <source>
        <dbReference type="Pfam" id="PF16640"/>
    </source>
</evidence>
<evidence type="ECO:0000313" key="5">
    <source>
        <dbReference type="Proteomes" id="UP000006056"/>
    </source>
</evidence>
<evidence type="ECO:0000256" key="1">
    <source>
        <dbReference type="ARBA" id="ARBA00022737"/>
    </source>
</evidence>
<sequence length="738" mass="72542">MPRDEGLSRRARRGKSLVTASFLIFLLFSVLSVKAQAVLVLDPGSRVGTLAGSGRDGRTVAGTAQDVALGWPRGLAYDHEGNLYVADSRNHQIDRVSSGGVLAVVAGTGHQGYVGDGGAATAAELNAPTAVAVAPDGSVYFADSGNHCIRRIASGVITTVAGNGAPGFGGDGGPAMVARFRSPGGLAFAADGSLYVADTGNRRVRKIPPGGSVSTIAGTGTEDDAGDGGVATAASFRSPGALQVLPDGRLLIADREAYRVRALLADGTINAYETGATLRRPEGLGVDAAGGLLIADAGRQQMLLSGLDASGVVASASVAGSGRQGAAAVGVAAESAMDSPAGAAVDAGGSVAMSDRRNHQVQRVTLSSLAFGDVPAGRSSAAQALTLRNGGKESVRISAVLFPSGFIASGGSAGCPAAPFSLQAGASCVVGVTFAPIAQGQQTAFLRLLLEGAPAASVVLTGNATAVGSLAASSTTLSSDGSISFAGTPVEFSVVVRGLLGTVPAGNVTFLDGDVPLATVALTGGSATFATAGLRTGRHTVHAVYSGDAAYAGSVSADVTQTVVPAPDFTIAAAAGSYSGSAGGGIAIPLSIVPVNGTLNHTVRLGVSGLPAGATALFTPSVFTLGGDPANVSLALIMPTTLAGTGPSGVSRTMAGVIAGFFLLGWRRGFRPGVRVLCVVALVCAGGCGGGFQATSASNGTGGAAKTFHYAVIVTATSTDVMGAALVHTATINLTVSQ</sequence>
<dbReference type="PANTHER" id="PTHR46388">
    <property type="entry name" value="NHL REPEAT-CONTAINING PROTEIN 2"/>
    <property type="match status" value="1"/>
</dbReference>
<accession>I3ZFU0</accession>
<dbReference type="Pfam" id="PF25021">
    <property type="entry name" value="TEN_NHL"/>
    <property type="match status" value="1"/>
</dbReference>
<evidence type="ECO:0000313" key="4">
    <source>
        <dbReference type="EMBL" id="AFL88108.1"/>
    </source>
</evidence>
<dbReference type="PANTHER" id="PTHR46388:SF2">
    <property type="entry name" value="NHL REPEAT-CONTAINING PROTEIN 2"/>
    <property type="match status" value="1"/>
</dbReference>
<protein>
    <submittedName>
        <fullName evidence="4">Gluconolactonase</fullName>
    </submittedName>
</protein>
<dbReference type="Pfam" id="PF01436">
    <property type="entry name" value="NHL"/>
    <property type="match status" value="2"/>
</dbReference>
<feature type="domain" description="Teneurin NHL" evidence="3">
    <location>
        <begin position="110"/>
        <end position="162"/>
    </location>
</feature>
<name>I3ZFU0_TERRK</name>
<keyword evidence="1" id="KW-0677">Repeat</keyword>
<dbReference type="KEGG" id="trs:Terro_1815"/>
<dbReference type="InterPro" id="IPR056822">
    <property type="entry name" value="TEN_NHL"/>
</dbReference>
<feature type="domain" description="Bacterial Ig-like" evidence="2">
    <location>
        <begin position="481"/>
        <end position="563"/>
    </location>
</feature>
<dbReference type="PATRIC" id="fig|926566.3.peg.1791"/>
<proteinExistence type="predicted"/>
<organism evidence="4 5">
    <name type="scientific">Terriglobus roseus (strain DSM 18391 / NRRL B-41598 / KBS 63)</name>
    <dbReference type="NCBI Taxonomy" id="926566"/>
    <lineage>
        <taxon>Bacteria</taxon>
        <taxon>Pseudomonadati</taxon>
        <taxon>Acidobacteriota</taxon>
        <taxon>Terriglobia</taxon>
        <taxon>Terriglobales</taxon>
        <taxon>Acidobacteriaceae</taxon>
        <taxon>Terriglobus</taxon>
    </lineage>
</organism>
<dbReference type="STRING" id="926566.Terro_1815"/>
<evidence type="ECO:0000259" key="3">
    <source>
        <dbReference type="Pfam" id="PF25021"/>
    </source>
</evidence>
<dbReference type="HOGENOM" id="CLU_388796_0_0_0"/>
<dbReference type="InterPro" id="IPR001258">
    <property type="entry name" value="NHL_repeat"/>
</dbReference>
<dbReference type="InterPro" id="IPR013783">
    <property type="entry name" value="Ig-like_fold"/>
</dbReference>
<dbReference type="SUPFAM" id="SSF101898">
    <property type="entry name" value="NHL repeat"/>
    <property type="match status" value="1"/>
</dbReference>
<dbReference type="InterPro" id="IPR011042">
    <property type="entry name" value="6-blade_b-propeller_TolB-like"/>
</dbReference>
<dbReference type="EMBL" id="CP003379">
    <property type="protein sequence ID" value="AFL88108.1"/>
    <property type="molecule type" value="Genomic_DNA"/>
</dbReference>
<keyword evidence="5" id="KW-1185">Reference proteome</keyword>
<dbReference type="Proteomes" id="UP000006056">
    <property type="component" value="Chromosome"/>
</dbReference>
<dbReference type="AlphaFoldDB" id="I3ZFU0"/>
<dbReference type="Gene3D" id="2.120.10.30">
    <property type="entry name" value="TolB, C-terminal domain"/>
    <property type="match status" value="3"/>
</dbReference>
<dbReference type="eggNOG" id="COG3386">
    <property type="taxonomic scope" value="Bacteria"/>
</dbReference>